<dbReference type="PANTHER" id="PTHR47837">
    <property type="entry name" value="GTP PYROPHOSPHOKINASE YJBM"/>
    <property type="match status" value="1"/>
</dbReference>
<reference evidence="3" key="1">
    <citation type="journal article" date="2019" name="Int. J. Syst. Evol. Microbiol.">
        <title>The Global Catalogue of Microorganisms (GCM) 10K type strain sequencing project: providing services to taxonomists for standard genome sequencing and annotation.</title>
        <authorList>
            <consortium name="The Broad Institute Genomics Platform"/>
            <consortium name="The Broad Institute Genome Sequencing Center for Infectious Disease"/>
            <person name="Wu L."/>
            <person name="Ma J."/>
        </authorList>
    </citation>
    <scope>NUCLEOTIDE SEQUENCE [LARGE SCALE GENOMIC DNA]</scope>
    <source>
        <strain evidence="3">CGMCC 1.10363</strain>
    </source>
</reference>
<dbReference type="InterPro" id="IPR043519">
    <property type="entry name" value="NT_sf"/>
</dbReference>
<dbReference type="InterPro" id="IPR007685">
    <property type="entry name" value="RelA_SpoT"/>
</dbReference>
<dbReference type="SMART" id="SM00954">
    <property type="entry name" value="RelA_SpoT"/>
    <property type="match status" value="1"/>
</dbReference>
<dbReference type="CDD" id="cd05399">
    <property type="entry name" value="NT_Rel-Spo_like"/>
    <property type="match status" value="1"/>
</dbReference>
<dbReference type="Gene3D" id="3.30.460.10">
    <property type="entry name" value="Beta Polymerase, domain 2"/>
    <property type="match status" value="1"/>
</dbReference>
<dbReference type="Proteomes" id="UP001595900">
    <property type="component" value="Unassembled WGS sequence"/>
</dbReference>
<organism evidence="2 3">
    <name type="scientific">Gryllotalpicola reticulitermitis</name>
    <dbReference type="NCBI Taxonomy" id="1184153"/>
    <lineage>
        <taxon>Bacteria</taxon>
        <taxon>Bacillati</taxon>
        <taxon>Actinomycetota</taxon>
        <taxon>Actinomycetes</taxon>
        <taxon>Micrococcales</taxon>
        <taxon>Microbacteriaceae</taxon>
        <taxon>Gryllotalpicola</taxon>
    </lineage>
</organism>
<evidence type="ECO:0000313" key="3">
    <source>
        <dbReference type="Proteomes" id="UP001595900"/>
    </source>
</evidence>
<dbReference type="InterPro" id="IPR052366">
    <property type="entry name" value="GTP_Pyrophosphokinase"/>
</dbReference>
<keyword evidence="3" id="KW-1185">Reference proteome</keyword>
<gene>
    <name evidence="2" type="ORF">ACFOYW_10840</name>
</gene>
<comment type="caution">
    <text evidence="2">The sequence shown here is derived from an EMBL/GenBank/DDBJ whole genome shotgun (WGS) entry which is preliminary data.</text>
</comment>
<name>A0ABV8Q898_9MICO</name>
<sequence length="191" mass="21646">MMPYKFAIDEVMTKISILREEFAALHAENPIEHVGSRLKSTESVLEKVARKGVDPSYAAIRQAITDIAGIRVVCSFVSDVYRVFEALTKQSDVRVIMVKDYIEHPKPNGYKSLHAIIEVPVFLSDGPVPVTVEVQLRTVAMDFWASLEHKIYYKYDREVPSALLRGLRDAADVAADLDTKMEILHDQVRRD</sequence>
<evidence type="ECO:0000313" key="2">
    <source>
        <dbReference type="EMBL" id="MFC4243873.1"/>
    </source>
</evidence>
<evidence type="ECO:0000259" key="1">
    <source>
        <dbReference type="SMART" id="SM00954"/>
    </source>
</evidence>
<feature type="domain" description="RelA/SpoT" evidence="1">
    <location>
        <begin position="36"/>
        <end position="159"/>
    </location>
</feature>
<dbReference type="Gene3D" id="1.10.287.860">
    <property type="entry name" value="Nucleotidyltransferase"/>
    <property type="match status" value="1"/>
</dbReference>
<accession>A0ABV8Q898</accession>
<proteinExistence type="predicted"/>
<dbReference type="SUPFAM" id="SSF81301">
    <property type="entry name" value="Nucleotidyltransferase"/>
    <property type="match status" value="1"/>
</dbReference>
<dbReference type="Pfam" id="PF04607">
    <property type="entry name" value="RelA_SpoT"/>
    <property type="match status" value="1"/>
</dbReference>
<protein>
    <submittedName>
        <fullName evidence="2">GTP pyrophosphokinase family protein</fullName>
    </submittedName>
</protein>
<dbReference type="RefSeq" id="WP_390229619.1">
    <property type="nucleotide sequence ID" value="NZ_JBHSCN010000005.1"/>
</dbReference>
<dbReference type="EMBL" id="JBHSCN010000005">
    <property type="protein sequence ID" value="MFC4243873.1"/>
    <property type="molecule type" value="Genomic_DNA"/>
</dbReference>
<dbReference type="PANTHER" id="PTHR47837:SF2">
    <property type="entry name" value="GTP PYROPHOSPHOKINASE YWAC"/>
    <property type="match status" value="1"/>
</dbReference>